<evidence type="ECO:0000259" key="1">
    <source>
        <dbReference type="Pfam" id="PF23310"/>
    </source>
</evidence>
<dbReference type="Gramene" id="KCW63740">
    <property type="protein sequence ID" value="KCW63740"/>
    <property type="gene ID" value="EUGRSUZ_G01392"/>
</dbReference>
<gene>
    <name evidence="2" type="ORF">EUGRSUZ_G01392</name>
</gene>
<protein>
    <recommendedName>
        <fullName evidence="1">At2g35280-like TPR domain-containing protein</fullName>
    </recommendedName>
</protein>
<accession>A0A059BDI0</accession>
<sequence>MIFPYPPILSIVRVLKSCRCLHLKIRTNLFYFLFSLAEEDCIYRQISLEKIPYLLGWHQEKVNAFIQRCIKCDNLEALYRQGLLHSGMKLLKRAAQFGSLRAFYMVGLLLVCEGGKLKKKEGVGLLRKVYSSGRVVECRGKYLNTVRNMWWNNTMIFRE</sequence>
<dbReference type="PANTHER" id="PTHR33784:SF10">
    <property type="entry name" value="F-BOX PROTEIN"/>
    <property type="match status" value="1"/>
</dbReference>
<dbReference type="InterPro" id="IPR040338">
    <property type="entry name" value="At1g67623-like"/>
</dbReference>
<name>A0A059BDI0_EUCGR</name>
<dbReference type="Pfam" id="PF23310">
    <property type="entry name" value="TPR_27"/>
    <property type="match status" value="1"/>
</dbReference>
<proteinExistence type="predicted"/>
<dbReference type="AlphaFoldDB" id="A0A059BDI0"/>
<evidence type="ECO:0000313" key="2">
    <source>
        <dbReference type="EMBL" id="KCW63740.1"/>
    </source>
</evidence>
<dbReference type="EMBL" id="KK198759">
    <property type="protein sequence ID" value="KCW63740.1"/>
    <property type="molecule type" value="Genomic_DNA"/>
</dbReference>
<dbReference type="PANTHER" id="PTHR33784">
    <property type="entry name" value="OS05G0482100 PROTEIN"/>
    <property type="match status" value="1"/>
</dbReference>
<reference evidence="2" key="1">
    <citation type="submission" date="2013-07" db="EMBL/GenBank/DDBJ databases">
        <title>The genome of Eucalyptus grandis.</title>
        <authorList>
            <person name="Schmutz J."/>
            <person name="Hayes R."/>
            <person name="Myburg A."/>
            <person name="Tuskan G."/>
            <person name="Grattapaglia D."/>
            <person name="Rokhsar D.S."/>
        </authorList>
    </citation>
    <scope>NUCLEOTIDE SEQUENCE</scope>
    <source>
        <tissue evidence="2">Leaf extractions</tissue>
    </source>
</reference>
<feature type="domain" description="At2g35280-like TPR" evidence="1">
    <location>
        <begin position="56"/>
        <end position="143"/>
    </location>
</feature>
<dbReference type="InterPro" id="IPR057136">
    <property type="entry name" value="At2g35280_TPR_dom"/>
</dbReference>
<organism evidence="2">
    <name type="scientific">Eucalyptus grandis</name>
    <name type="common">Flooded gum</name>
    <dbReference type="NCBI Taxonomy" id="71139"/>
    <lineage>
        <taxon>Eukaryota</taxon>
        <taxon>Viridiplantae</taxon>
        <taxon>Streptophyta</taxon>
        <taxon>Embryophyta</taxon>
        <taxon>Tracheophyta</taxon>
        <taxon>Spermatophyta</taxon>
        <taxon>Magnoliopsida</taxon>
        <taxon>eudicotyledons</taxon>
        <taxon>Gunneridae</taxon>
        <taxon>Pentapetalae</taxon>
        <taxon>rosids</taxon>
        <taxon>malvids</taxon>
        <taxon>Myrtales</taxon>
        <taxon>Myrtaceae</taxon>
        <taxon>Myrtoideae</taxon>
        <taxon>Eucalypteae</taxon>
        <taxon>Eucalyptus</taxon>
    </lineage>
</organism>
<dbReference type="InParanoid" id="A0A059BDI0"/>
<dbReference type="FunCoup" id="A0A059BDI0">
    <property type="interactions" value="163"/>
</dbReference>